<accession>A0ABV4BQX4</accession>
<dbReference type="PANTHER" id="PTHR40032">
    <property type="entry name" value="EXPORTED PROTEIN-RELATED"/>
    <property type="match status" value="1"/>
</dbReference>
<dbReference type="Proteomes" id="UP001564657">
    <property type="component" value="Unassembled WGS sequence"/>
</dbReference>
<comment type="caution">
    <text evidence="2">The sequence shown here is derived from an EMBL/GenBank/DDBJ whole genome shotgun (WGS) entry which is preliminary data.</text>
</comment>
<reference evidence="2 3" key="1">
    <citation type="submission" date="2024-08" db="EMBL/GenBank/DDBJ databases">
        <title>Clostridium lapicellarii sp. nov., and Clostridium renhuaiense sp. nov., two species isolated from the mud in a fermentation cellar used for producing sauce-flavour Chinese liquors.</title>
        <authorList>
            <person name="Yang F."/>
            <person name="Wang H."/>
            <person name="Chen L.Q."/>
            <person name="Zhou N."/>
            <person name="Lu J.J."/>
            <person name="Pu X.X."/>
            <person name="Wan B."/>
            <person name="Wang L."/>
            <person name="Liu S.J."/>
        </authorList>
    </citation>
    <scope>NUCLEOTIDE SEQUENCE [LARGE SCALE GENOMIC DNA]</scope>
    <source>
        <strain evidence="2 3">MT-5</strain>
    </source>
</reference>
<sequence>MKHFLIKRVLKIIMIILVIFFTCPFENIQGEEIDEKNEIVNSTKKIFEDRNEAILNGDLKLIESSYDKNTRYGTWAYEHEEKKMKYLKNWEEKQGVKFTKIIPNIVIKRVRKKDDKFSVNLICSTEYKYIYEDAPKSVNSCRIGTSHVINIAKKDGRWIITKEWYKDPFADSLNLDNLKGDSVKQYILSQSKKDFSNITDRRKSSMEYAGKYCGIASEEQYGYTYNKKYRNYNSQGGDCANFASQVLHEGGKFKKNSMWNYDRSGATSSWLNADGFKDYMIYSGRASVIAHGSYEKVYKASYKLLPGDFIAYEKKGDITHISVVTDADSRGYMLVSCHNTDRNRVPWDLGWSDKNIKFWLVHVNY</sequence>
<evidence type="ECO:0000259" key="1">
    <source>
        <dbReference type="Pfam" id="PF12671"/>
    </source>
</evidence>
<evidence type="ECO:0000313" key="2">
    <source>
        <dbReference type="EMBL" id="MEY8000622.1"/>
    </source>
</evidence>
<organism evidence="2 3">
    <name type="scientific">Clostridium moutaii</name>
    <dbReference type="NCBI Taxonomy" id="3240932"/>
    <lineage>
        <taxon>Bacteria</taxon>
        <taxon>Bacillati</taxon>
        <taxon>Bacillota</taxon>
        <taxon>Clostridia</taxon>
        <taxon>Eubacteriales</taxon>
        <taxon>Clostridiaceae</taxon>
        <taxon>Clostridium</taxon>
    </lineage>
</organism>
<dbReference type="Pfam" id="PF12671">
    <property type="entry name" value="Amidase_6"/>
    <property type="match status" value="1"/>
</dbReference>
<dbReference type="EMBL" id="JBGEWD010000009">
    <property type="protein sequence ID" value="MEY8000622.1"/>
    <property type="molecule type" value="Genomic_DNA"/>
</dbReference>
<dbReference type="PANTHER" id="PTHR40032:SF1">
    <property type="entry name" value="EXPORTED PROTEIN"/>
    <property type="match status" value="1"/>
</dbReference>
<proteinExistence type="predicted"/>
<dbReference type="RefSeq" id="WP_369704515.1">
    <property type="nucleotide sequence ID" value="NZ_JBGEWD010000009.1"/>
</dbReference>
<evidence type="ECO:0000313" key="3">
    <source>
        <dbReference type="Proteomes" id="UP001564657"/>
    </source>
</evidence>
<name>A0ABV4BQX4_9CLOT</name>
<gene>
    <name evidence="2" type="ORF">AB8U03_10505</name>
</gene>
<dbReference type="InterPro" id="IPR024301">
    <property type="entry name" value="Amidase_6"/>
</dbReference>
<feature type="domain" description="Putative amidase" evidence="1">
    <location>
        <begin position="201"/>
        <end position="360"/>
    </location>
</feature>
<keyword evidence="3" id="KW-1185">Reference proteome</keyword>
<protein>
    <submittedName>
        <fullName evidence="2">Amidase domain-containing protein</fullName>
    </submittedName>
</protein>